<feature type="domain" description="WSC" evidence="2">
    <location>
        <begin position="365"/>
        <end position="458"/>
    </location>
</feature>
<name>A0A6G1JBR7_9PLEO</name>
<keyword evidence="4" id="KW-1185">Reference proteome</keyword>
<organism evidence="3 4">
    <name type="scientific">Lentithecium fluviatile CBS 122367</name>
    <dbReference type="NCBI Taxonomy" id="1168545"/>
    <lineage>
        <taxon>Eukaryota</taxon>
        <taxon>Fungi</taxon>
        <taxon>Dikarya</taxon>
        <taxon>Ascomycota</taxon>
        <taxon>Pezizomycotina</taxon>
        <taxon>Dothideomycetes</taxon>
        <taxon>Pleosporomycetidae</taxon>
        <taxon>Pleosporales</taxon>
        <taxon>Massarineae</taxon>
        <taxon>Lentitheciaceae</taxon>
        <taxon>Lentithecium</taxon>
    </lineage>
</organism>
<feature type="signal peptide" evidence="1">
    <location>
        <begin position="1"/>
        <end position="18"/>
    </location>
</feature>
<evidence type="ECO:0000313" key="3">
    <source>
        <dbReference type="EMBL" id="KAF2687670.1"/>
    </source>
</evidence>
<dbReference type="EMBL" id="MU005574">
    <property type="protein sequence ID" value="KAF2687670.1"/>
    <property type="molecule type" value="Genomic_DNA"/>
</dbReference>
<reference evidence="3" key="1">
    <citation type="journal article" date="2020" name="Stud. Mycol.">
        <title>101 Dothideomycetes genomes: a test case for predicting lifestyles and emergence of pathogens.</title>
        <authorList>
            <person name="Haridas S."/>
            <person name="Albert R."/>
            <person name="Binder M."/>
            <person name="Bloem J."/>
            <person name="Labutti K."/>
            <person name="Salamov A."/>
            <person name="Andreopoulos B."/>
            <person name="Baker S."/>
            <person name="Barry K."/>
            <person name="Bills G."/>
            <person name="Bluhm B."/>
            <person name="Cannon C."/>
            <person name="Castanera R."/>
            <person name="Culley D."/>
            <person name="Daum C."/>
            <person name="Ezra D."/>
            <person name="Gonzalez J."/>
            <person name="Henrissat B."/>
            <person name="Kuo A."/>
            <person name="Liang C."/>
            <person name="Lipzen A."/>
            <person name="Lutzoni F."/>
            <person name="Magnuson J."/>
            <person name="Mondo S."/>
            <person name="Nolan M."/>
            <person name="Ohm R."/>
            <person name="Pangilinan J."/>
            <person name="Park H.-J."/>
            <person name="Ramirez L."/>
            <person name="Alfaro M."/>
            <person name="Sun H."/>
            <person name="Tritt A."/>
            <person name="Yoshinaga Y."/>
            <person name="Zwiers L.-H."/>
            <person name="Turgeon B."/>
            <person name="Goodwin S."/>
            <person name="Spatafora J."/>
            <person name="Crous P."/>
            <person name="Grigoriev I."/>
        </authorList>
    </citation>
    <scope>NUCLEOTIDE SEQUENCE</scope>
    <source>
        <strain evidence="3">CBS 122367</strain>
    </source>
</reference>
<accession>A0A6G1JBR7</accession>
<gene>
    <name evidence="3" type="ORF">K458DRAFT_294628</name>
</gene>
<dbReference type="Pfam" id="PF01822">
    <property type="entry name" value="WSC"/>
    <property type="match status" value="1"/>
</dbReference>
<dbReference type="OrthoDB" id="74764at2759"/>
<dbReference type="SMART" id="SM00321">
    <property type="entry name" value="WSC"/>
    <property type="match status" value="1"/>
</dbReference>
<proteinExistence type="predicted"/>
<keyword evidence="1" id="KW-0732">Signal</keyword>
<dbReference type="PANTHER" id="PTHR43662">
    <property type="match status" value="1"/>
</dbReference>
<feature type="chain" id="PRO_5026243948" evidence="1">
    <location>
        <begin position="19"/>
        <end position="486"/>
    </location>
</feature>
<evidence type="ECO:0000313" key="4">
    <source>
        <dbReference type="Proteomes" id="UP000799291"/>
    </source>
</evidence>
<dbReference type="PROSITE" id="PS51212">
    <property type="entry name" value="WSC"/>
    <property type="match status" value="1"/>
</dbReference>
<sequence length="486" mass="52113">MKSVLIGLVATLAAPASGTFVVQCFSRLFDQRADPVISPGTAAGHVHTINGGNGFDFEMTYEDARASQCTTCNIKQDRLSNYWSPKLYFKAENGSFLDVPIIGDNDGGNLGGMAIYYLTRGGPDNDKLRAFPPNFRMVAGDSTKRSETDDFAGRAVTHKCVGGSGGPDPKHLPNEKCDQIRVQVTFPACWDGKNPDSDDHKSHVAYPEEGNYDGGRCPKSHPVHLVTLFYEVYYDTKGFKDMWYGDKQPFVFANGDATGYGYHGDFINGWEEATLQKGLDTCVDGVKDCAEKVFGEFNSQGDTQSCKKQAMIDEPVTGVLEALPGCNPVTYGPEPAASEKNCDAPSLMTVATPKMAGYVDVTSKGYKYIGCGLDNALERTLNDELLTGDDMTVEKCIDFCKGKGTKYAGIVYGSQCFCGGAVAEDRAPGTTSNCLMKCRGDESEVCGGADAISLYEACSGGACTNASKRNSRRLASLEAAKANAAS</sequence>
<evidence type="ECO:0000259" key="2">
    <source>
        <dbReference type="PROSITE" id="PS51212"/>
    </source>
</evidence>
<dbReference type="Pfam" id="PF09362">
    <property type="entry name" value="DUF1996"/>
    <property type="match status" value="1"/>
</dbReference>
<dbReference type="InterPro" id="IPR018535">
    <property type="entry name" value="DUF1996"/>
</dbReference>
<protein>
    <submittedName>
        <fullName evidence="3">WSC-domain-containing protein</fullName>
    </submittedName>
</protein>
<dbReference type="AlphaFoldDB" id="A0A6G1JBR7"/>
<evidence type="ECO:0000256" key="1">
    <source>
        <dbReference type="SAM" id="SignalP"/>
    </source>
</evidence>
<dbReference type="PANTHER" id="PTHR43662:SF3">
    <property type="entry name" value="DOMAIN PROTEIN, PUTATIVE (AFU_ORTHOLOGUE AFUA_6G11970)-RELATED"/>
    <property type="match status" value="1"/>
</dbReference>
<dbReference type="InterPro" id="IPR002889">
    <property type="entry name" value="WSC_carb-bd"/>
</dbReference>
<dbReference type="Proteomes" id="UP000799291">
    <property type="component" value="Unassembled WGS sequence"/>
</dbReference>